<evidence type="ECO:0000313" key="2">
    <source>
        <dbReference type="Proteomes" id="UP001066276"/>
    </source>
</evidence>
<dbReference type="EMBL" id="JANPWB010000009">
    <property type="protein sequence ID" value="KAJ1155244.1"/>
    <property type="molecule type" value="Genomic_DNA"/>
</dbReference>
<organism evidence="1 2">
    <name type="scientific">Pleurodeles waltl</name>
    <name type="common">Iberian ribbed newt</name>
    <dbReference type="NCBI Taxonomy" id="8319"/>
    <lineage>
        <taxon>Eukaryota</taxon>
        <taxon>Metazoa</taxon>
        <taxon>Chordata</taxon>
        <taxon>Craniata</taxon>
        <taxon>Vertebrata</taxon>
        <taxon>Euteleostomi</taxon>
        <taxon>Amphibia</taxon>
        <taxon>Batrachia</taxon>
        <taxon>Caudata</taxon>
        <taxon>Salamandroidea</taxon>
        <taxon>Salamandridae</taxon>
        <taxon>Pleurodelinae</taxon>
        <taxon>Pleurodeles</taxon>
    </lineage>
</organism>
<evidence type="ECO:0000313" key="1">
    <source>
        <dbReference type="EMBL" id="KAJ1155244.1"/>
    </source>
</evidence>
<name>A0AAV7RSH1_PLEWA</name>
<dbReference type="AlphaFoldDB" id="A0AAV7RSH1"/>
<proteinExistence type="predicted"/>
<accession>A0AAV7RSH1</accession>
<comment type="caution">
    <text evidence="1">The sequence shown here is derived from an EMBL/GenBank/DDBJ whole genome shotgun (WGS) entry which is preliminary data.</text>
</comment>
<reference evidence="1" key="1">
    <citation type="journal article" date="2022" name="bioRxiv">
        <title>Sequencing and chromosome-scale assembly of the giantPleurodeles waltlgenome.</title>
        <authorList>
            <person name="Brown T."/>
            <person name="Elewa A."/>
            <person name="Iarovenko S."/>
            <person name="Subramanian E."/>
            <person name="Araus A.J."/>
            <person name="Petzold A."/>
            <person name="Susuki M."/>
            <person name="Suzuki K.-i.T."/>
            <person name="Hayashi T."/>
            <person name="Toyoda A."/>
            <person name="Oliveira C."/>
            <person name="Osipova E."/>
            <person name="Leigh N.D."/>
            <person name="Simon A."/>
            <person name="Yun M.H."/>
        </authorList>
    </citation>
    <scope>NUCLEOTIDE SEQUENCE</scope>
    <source>
        <strain evidence="1">20211129_DDA</strain>
        <tissue evidence="1">Liver</tissue>
    </source>
</reference>
<sequence>MAILSLSACSAVTGCMRLLPPRLLSTACGSLVIDSSLGVASDYLSSPTLGDLLTIPLARGRDYEQATNYACVTCAVSLVVLLLHYRNRCVLRGKKAAVIQLLTILEDYSLRLMGGTYVEDPPLYFAT</sequence>
<gene>
    <name evidence="1" type="ORF">NDU88_007979</name>
</gene>
<dbReference type="Proteomes" id="UP001066276">
    <property type="component" value="Chromosome 5"/>
</dbReference>
<keyword evidence="2" id="KW-1185">Reference proteome</keyword>
<protein>
    <submittedName>
        <fullName evidence="1">Uncharacterized protein</fullName>
    </submittedName>
</protein>